<dbReference type="Pfam" id="PF22590">
    <property type="entry name" value="Cas3-like_C_2"/>
    <property type="match status" value="1"/>
</dbReference>
<dbReference type="InterPro" id="IPR013444">
    <property type="entry name" value="Helicase_Cas3_CRISPR-ass_Anaes"/>
</dbReference>
<dbReference type="NCBIfam" id="TIGR02621">
    <property type="entry name" value="cas3_GSU0051"/>
    <property type="match status" value="1"/>
</dbReference>
<keyword evidence="1" id="KW-0547">Nucleotide-binding</keyword>
<keyword evidence="2" id="KW-0378">Hydrolase</keyword>
<proteinExistence type="predicted"/>
<dbReference type="SUPFAM" id="SSF52540">
    <property type="entry name" value="P-loop containing nucleoside triphosphate hydrolases"/>
    <property type="match status" value="1"/>
</dbReference>
<sequence length="608" mass="64768">MRYLLYVYLQRDRCRPRRVAVRPRGRRRLGTDATAPSKGALRLHVATVRRVIVDDTARCAEELAELVNAATTGALAEMAASLRNGLSLEPREPVLEVRRLRGGLGPENGPTEHTRYPSRPAIVVGTLDMLCSRLLFRGYQLPPRRRSIDAALTGADSWWVLDEAHLASQAQATLDVLRTHESALEGRFSGTVPGLQVMAMTATPGSSAPASAAAAAGHDVLTWDAGEEERRDPGLARRRAARAAVPVTLRAEKGSSADGLADAARQLVPSLTTGQSVVVFCTTVATAKKVRTTLGRTLGTAAPDKKTRTAPSTSHAEHDVDLELLIGGMPERLTGQVTERLAPYRTGSRRREQAPPTVIVATSTLEVGADLDLTHLVTEACSADSLIQRLGRVNRVGAREDGSVTIVHTPGKPDPVHGAAAEAVIDAIKDAGTLGEVATLLRQAPDPAALHRPQQVPTLLPPPSWPRTCAPRAHATTLRWLRGSTRSPTPRRGDGGCAPWRRPHGQDGGRGAAGGPGARAAGPACRGVDHPSCRPARPGGRARDVALRPPGSGLILPPCAPRHPGCPLRHLWQRRGHRRERCSQGARRGQHRQEAGPVPTSPPASGHP</sequence>
<evidence type="ECO:0000313" key="9">
    <source>
        <dbReference type="Proteomes" id="UP000273001"/>
    </source>
</evidence>
<feature type="region of interest" description="Disordered" evidence="6">
    <location>
        <begin position="478"/>
        <end position="608"/>
    </location>
</feature>
<keyword evidence="5" id="KW-0051">Antiviral defense</keyword>
<dbReference type="InterPro" id="IPR027417">
    <property type="entry name" value="P-loop_NTPase"/>
</dbReference>
<protein>
    <submittedName>
        <fullName evidence="8">Type I-U CRISPR-associated helicase/endonuclease Cas3</fullName>
    </submittedName>
</protein>
<dbReference type="Gene3D" id="3.40.50.300">
    <property type="entry name" value="P-loop containing nucleotide triphosphate hydrolases"/>
    <property type="match status" value="1"/>
</dbReference>
<gene>
    <name evidence="8" type="primary">cas3u</name>
    <name evidence="8" type="ORF">D5R93_01020</name>
</gene>
<keyword evidence="3" id="KW-0347">Helicase</keyword>
<dbReference type="SMART" id="SM00490">
    <property type="entry name" value="HELICc"/>
    <property type="match status" value="1"/>
</dbReference>
<evidence type="ECO:0000313" key="8">
    <source>
        <dbReference type="EMBL" id="AYD88988.1"/>
    </source>
</evidence>
<evidence type="ECO:0000256" key="2">
    <source>
        <dbReference type="ARBA" id="ARBA00022801"/>
    </source>
</evidence>
<evidence type="ECO:0000256" key="6">
    <source>
        <dbReference type="SAM" id="MobiDB-lite"/>
    </source>
</evidence>
<name>A0ABM6Z1L3_9ACTO</name>
<reference evidence="8 9" key="1">
    <citation type="submission" date="2018-09" db="EMBL/GenBank/DDBJ databases">
        <authorList>
            <person name="Li J."/>
        </authorList>
    </citation>
    <scope>NUCLEOTIDE SEQUENCE [LARGE SCALE GENOMIC DNA]</scope>
    <source>
        <strain evidence="8 9">2129</strain>
    </source>
</reference>
<evidence type="ECO:0000256" key="1">
    <source>
        <dbReference type="ARBA" id="ARBA00022741"/>
    </source>
</evidence>
<evidence type="ECO:0000256" key="3">
    <source>
        <dbReference type="ARBA" id="ARBA00022806"/>
    </source>
</evidence>
<feature type="compositionally biased region" description="Gly residues" evidence="6">
    <location>
        <begin position="506"/>
        <end position="517"/>
    </location>
</feature>
<organism evidence="8 9">
    <name type="scientific">Actinomyces lilanjuaniae</name>
    <dbReference type="NCBI Taxonomy" id="2321394"/>
    <lineage>
        <taxon>Bacteria</taxon>
        <taxon>Bacillati</taxon>
        <taxon>Actinomycetota</taxon>
        <taxon>Actinomycetes</taxon>
        <taxon>Actinomycetales</taxon>
        <taxon>Actinomycetaceae</taxon>
        <taxon>Actinomyces</taxon>
    </lineage>
</organism>
<evidence type="ECO:0000256" key="4">
    <source>
        <dbReference type="ARBA" id="ARBA00022840"/>
    </source>
</evidence>
<dbReference type="InterPro" id="IPR001650">
    <property type="entry name" value="Helicase_C-like"/>
</dbReference>
<dbReference type="InterPro" id="IPR054712">
    <property type="entry name" value="Cas3-like_dom"/>
</dbReference>
<feature type="domain" description="Helicase C-terminal" evidence="7">
    <location>
        <begin position="320"/>
        <end position="397"/>
    </location>
</feature>
<dbReference type="Proteomes" id="UP000273001">
    <property type="component" value="Chromosome"/>
</dbReference>
<keyword evidence="9" id="KW-1185">Reference proteome</keyword>
<evidence type="ECO:0000259" key="7">
    <source>
        <dbReference type="SMART" id="SM00490"/>
    </source>
</evidence>
<feature type="compositionally biased region" description="Basic residues" evidence="6">
    <location>
        <begin position="571"/>
        <end position="580"/>
    </location>
</feature>
<evidence type="ECO:0000256" key="5">
    <source>
        <dbReference type="ARBA" id="ARBA00023118"/>
    </source>
</evidence>
<keyword evidence="4" id="KW-0067">ATP-binding</keyword>
<dbReference type="EMBL" id="CP032514">
    <property type="protein sequence ID" value="AYD88988.1"/>
    <property type="molecule type" value="Genomic_DNA"/>
</dbReference>
<accession>A0ABM6Z1L3</accession>